<feature type="transmembrane region" description="Helical" evidence="1">
    <location>
        <begin position="76"/>
        <end position="94"/>
    </location>
</feature>
<evidence type="ECO:0000313" key="3">
    <source>
        <dbReference type="Proteomes" id="UP001596392"/>
    </source>
</evidence>
<gene>
    <name evidence="2" type="ORF">ACFQO7_17890</name>
</gene>
<evidence type="ECO:0000256" key="1">
    <source>
        <dbReference type="SAM" id="Phobius"/>
    </source>
</evidence>
<feature type="transmembrane region" description="Helical" evidence="1">
    <location>
        <begin position="6"/>
        <end position="25"/>
    </location>
</feature>
<feature type="transmembrane region" description="Helical" evidence="1">
    <location>
        <begin position="37"/>
        <end position="56"/>
    </location>
</feature>
<dbReference type="EMBL" id="JBHTAC010000016">
    <property type="protein sequence ID" value="MFC7244350.1"/>
    <property type="molecule type" value="Genomic_DNA"/>
</dbReference>
<reference evidence="3" key="1">
    <citation type="journal article" date="2019" name="Int. J. Syst. Evol. Microbiol.">
        <title>The Global Catalogue of Microorganisms (GCM) 10K type strain sequencing project: providing services to taxonomists for standard genome sequencing and annotation.</title>
        <authorList>
            <consortium name="The Broad Institute Genomics Platform"/>
            <consortium name="The Broad Institute Genome Sequencing Center for Infectious Disease"/>
            <person name="Wu L."/>
            <person name="Ma J."/>
        </authorList>
    </citation>
    <scope>NUCLEOTIDE SEQUENCE [LARGE SCALE GENOMIC DNA]</scope>
    <source>
        <strain evidence="3">CGMCC 1.9106</strain>
    </source>
</reference>
<evidence type="ECO:0000313" key="2">
    <source>
        <dbReference type="EMBL" id="MFC7244350.1"/>
    </source>
</evidence>
<feature type="transmembrane region" description="Helical" evidence="1">
    <location>
        <begin position="124"/>
        <end position="143"/>
    </location>
</feature>
<name>A0ABW2GWE5_9ACTN</name>
<keyword evidence="1" id="KW-0472">Membrane</keyword>
<dbReference type="RefSeq" id="WP_376807401.1">
    <property type="nucleotide sequence ID" value="NZ_JBHTAC010000016.1"/>
</dbReference>
<sequence>MNHVRDAAMTALIFGFFASAWFGWAQEAPPQAWKKRLGIAGGVSILVSVIGGILAWQHWSDGSALSEPGAMRRYGIIVGIELVAAAGGALVLGLRGKRELIAPWVCLVVGVHFIPLAGPLQSPLLFPLAVAMTLVAAGATPLARRRGIPPSATTGVGAGISLLACALAALVYAFTL</sequence>
<keyword evidence="1" id="KW-1133">Transmembrane helix</keyword>
<feature type="transmembrane region" description="Helical" evidence="1">
    <location>
        <begin position="101"/>
        <end position="118"/>
    </location>
</feature>
<protein>
    <submittedName>
        <fullName evidence="2">Uncharacterized protein</fullName>
    </submittedName>
</protein>
<dbReference type="Proteomes" id="UP001596392">
    <property type="component" value="Unassembled WGS sequence"/>
</dbReference>
<accession>A0ABW2GWE5</accession>
<organism evidence="2 3">
    <name type="scientific">Catellatospora aurea</name>
    <dbReference type="NCBI Taxonomy" id="1337874"/>
    <lineage>
        <taxon>Bacteria</taxon>
        <taxon>Bacillati</taxon>
        <taxon>Actinomycetota</taxon>
        <taxon>Actinomycetes</taxon>
        <taxon>Micromonosporales</taxon>
        <taxon>Micromonosporaceae</taxon>
        <taxon>Catellatospora</taxon>
    </lineage>
</organism>
<proteinExistence type="predicted"/>
<feature type="transmembrane region" description="Helical" evidence="1">
    <location>
        <begin position="155"/>
        <end position="174"/>
    </location>
</feature>
<keyword evidence="1" id="KW-0812">Transmembrane</keyword>
<comment type="caution">
    <text evidence="2">The sequence shown here is derived from an EMBL/GenBank/DDBJ whole genome shotgun (WGS) entry which is preliminary data.</text>
</comment>
<keyword evidence="3" id="KW-1185">Reference proteome</keyword>